<name>A0ABT9H6T5_9SPHN</name>
<proteinExistence type="predicted"/>
<dbReference type="Gene3D" id="2.40.160.10">
    <property type="entry name" value="Porin"/>
    <property type="match status" value="1"/>
</dbReference>
<gene>
    <name evidence="2" type="ORF">Q9K01_05220</name>
</gene>
<dbReference type="InterPro" id="IPR010870">
    <property type="entry name" value="Porin_O/P"/>
</dbReference>
<protein>
    <submittedName>
        <fullName evidence="2">Porin</fullName>
    </submittedName>
</protein>
<evidence type="ECO:0000313" key="3">
    <source>
        <dbReference type="Proteomes" id="UP001235664"/>
    </source>
</evidence>
<dbReference type="Proteomes" id="UP001235664">
    <property type="component" value="Unassembled WGS sequence"/>
</dbReference>
<dbReference type="InterPro" id="IPR023614">
    <property type="entry name" value="Porin_dom_sf"/>
</dbReference>
<dbReference type="Pfam" id="PF07396">
    <property type="entry name" value="Porin_O_P"/>
    <property type="match status" value="1"/>
</dbReference>
<dbReference type="EMBL" id="JAVAIL010000001">
    <property type="protein sequence ID" value="MDP4539023.1"/>
    <property type="molecule type" value="Genomic_DNA"/>
</dbReference>
<sequence>MTTPLHAQSSSEPSEEIERLRAQVAELGQRIDRLQEQLREAPEDRPEEGAAPAVPTASRAPAASPPGPRTAIAFKGAPEVKHSSGWSFKPRGRLMYDAGFTSVPGSPGSDEGFGNEVRRARLGVQGDIPGGFGYKFELDFAGDEVEAADAILTYETGDAEIAIGHQNNFQSLEELTSSLHTSFIERAAFTDAFGFERRIGVSASYESGLFLAQAGVFTDNFDDTDTDNRGVDGRFVVMPEFGNAQAHLGASIHYNDLGKPGDAVRYRQRPLVHFTSDRFVNTGTIGAQSELGYGLEAALISGPFHAAAEAFWQRADRPGVLADPTFFGGYAEVGYFLTAGDSRGYKGGKFDRVKPANPLGEGGIGSVQFNLRYDRLDLNDAGIVGGKQDGYYASVIWKPIDYVLFMLNYGHLNYEDAALATAGGDRSYGVDVLGVRAQIDF</sequence>
<reference evidence="2 3" key="1">
    <citation type="submission" date="2023-08" db="EMBL/GenBank/DDBJ databases">
        <title>genomic of DY56.</title>
        <authorList>
            <person name="Wang Y."/>
        </authorList>
    </citation>
    <scope>NUCLEOTIDE SEQUENCE [LARGE SCALE GENOMIC DNA]</scope>
    <source>
        <strain evidence="2 3">DY56-A-20</strain>
    </source>
</reference>
<keyword evidence="3" id="KW-1185">Reference proteome</keyword>
<evidence type="ECO:0000256" key="1">
    <source>
        <dbReference type="SAM" id="MobiDB-lite"/>
    </source>
</evidence>
<feature type="compositionally biased region" description="Basic and acidic residues" evidence="1">
    <location>
        <begin position="31"/>
        <end position="48"/>
    </location>
</feature>
<feature type="compositionally biased region" description="Low complexity" evidence="1">
    <location>
        <begin position="49"/>
        <end position="62"/>
    </location>
</feature>
<organism evidence="2 3">
    <name type="scientific">Qipengyuania benthica</name>
    <dbReference type="NCBI Taxonomy" id="3067651"/>
    <lineage>
        <taxon>Bacteria</taxon>
        <taxon>Pseudomonadati</taxon>
        <taxon>Pseudomonadota</taxon>
        <taxon>Alphaproteobacteria</taxon>
        <taxon>Sphingomonadales</taxon>
        <taxon>Erythrobacteraceae</taxon>
        <taxon>Qipengyuania</taxon>
    </lineage>
</organism>
<comment type="caution">
    <text evidence="2">The sequence shown here is derived from an EMBL/GenBank/DDBJ whole genome shotgun (WGS) entry which is preliminary data.</text>
</comment>
<accession>A0ABT9H6T5</accession>
<feature type="region of interest" description="Disordered" evidence="1">
    <location>
        <begin position="31"/>
        <end position="76"/>
    </location>
</feature>
<dbReference type="SUPFAM" id="SSF56935">
    <property type="entry name" value="Porins"/>
    <property type="match status" value="1"/>
</dbReference>
<evidence type="ECO:0000313" key="2">
    <source>
        <dbReference type="EMBL" id="MDP4539023.1"/>
    </source>
</evidence>
<dbReference type="RefSeq" id="WP_305929122.1">
    <property type="nucleotide sequence ID" value="NZ_JAVAIL010000001.1"/>
</dbReference>